<evidence type="ECO:0000259" key="3">
    <source>
        <dbReference type="SMART" id="SM00563"/>
    </source>
</evidence>
<dbReference type="GO" id="GO:0006654">
    <property type="term" value="P:phosphatidic acid biosynthetic process"/>
    <property type="evidence" value="ECO:0007669"/>
    <property type="project" value="TreeGrafter"/>
</dbReference>
<keyword evidence="2 4" id="KW-0012">Acyltransferase</keyword>
<gene>
    <name evidence="4" type="ORF">IAB94_03655</name>
</gene>
<dbReference type="PANTHER" id="PTHR10434:SF11">
    <property type="entry name" value="1-ACYL-SN-GLYCEROL-3-PHOSPHATE ACYLTRANSFERASE"/>
    <property type="match status" value="1"/>
</dbReference>
<evidence type="ECO:0000256" key="2">
    <source>
        <dbReference type="ARBA" id="ARBA00023315"/>
    </source>
</evidence>
<name>A0A9D1J960_9FIRM</name>
<reference evidence="4" key="2">
    <citation type="journal article" date="2021" name="PeerJ">
        <title>Extensive microbial diversity within the chicken gut microbiome revealed by metagenomics and culture.</title>
        <authorList>
            <person name="Gilroy R."/>
            <person name="Ravi A."/>
            <person name="Getino M."/>
            <person name="Pursley I."/>
            <person name="Horton D.L."/>
            <person name="Alikhan N.F."/>
            <person name="Baker D."/>
            <person name="Gharbi K."/>
            <person name="Hall N."/>
            <person name="Watson M."/>
            <person name="Adriaenssens E.M."/>
            <person name="Foster-Nyarko E."/>
            <person name="Jarju S."/>
            <person name="Secka A."/>
            <person name="Antonio M."/>
            <person name="Oren A."/>
            <person name="Chaudhuri R.R."/>
            <person name="La Ragione R."/>
            <person name="Hildebrand F."/>
            <person name="Pallen M.J."/>
        </authorList>
    </citation>
    <scope>NUCLEOTIDE SEQUENCE</scope>
    <source>
        <strain evidence="4">ChiW16-3235</strain>
    </source>
</reference>
<dbReference type="InterPro" id="IPR002123">
    <property type="entry name" value="Plipid/glycerol_acylTrfase"/>
</dbReference>
<dbReference type="EMBL" id="DVHK01000079">
    <property type="protein sequence ID" value="HIR67130.1"/>
    <property type="molecule type" value="Genomic_DNA"/>
</dbReference>
<sequence length="231" mass="26950">MNRQDEERAKKLRKTFDMLRRLEKIIYRPLFPYKKHGNLTRHNDGPLIIIGNHYSIWDVVPAAMATDRAIHFMAKDELGKVKIGNWNIGEAALNWLQCIPVKRDGSDVQAVKTCLRYLKNGEVVNIFPEGTRNHSYDEFLPFKGGAAALAIKTHAPIVPVIEVERIRLFHRVDVIYGDPIYLTKYYGKRLTADEIEKVDEWLRSVMMNMRQAFIDRHHPRLKPLKPKKHKD</sequence>
<dbReference type="GO" id="GO:0003841">
    <property type="term" value="F:1-acylglycerol-3-phosphate O-acyltransferase activity"/>
    <property type="evidence" value="ECO:0007669"/>
    <property type="project" value="TreeGrafter"/>
</dbReference>
<evidence type="ECO:0000256" key="1">
    <source>
        <dbReference type="ARBA" id="ARBA00022679"/>
    </source>
</evidence>
<dbReference type="Proteomes" id="UP000823913">
    <property type="component" value="Unassembled WGS sequence"/>
</dbReference>
<dbReference type="Pfam" id="PF01553">
    <property type="entry name" value="Acyltransferase"/>
    <property type="match status" value="1"/>
</dbReference>
<evidence type="ECO:0000313" key="5">
    <source>
        <dbReference type="Proteomes" id="UP000823913"/>
    </source>
</evidence>
<feature type="domain" description="Phospholipid/glycerol acyltransferase" evidence="3">
    <location>
        <begin position="47"/>
        <end position="165"/>
    </location>
</feature>
<keyword evidence="1" id="KW-0808">Transferase</keyword>
<accession>A0A9D1J960</accession>
<dbReference type="AlphaFoldDB" id="A0A9D1J960"/>
<proteinExistence type="predicted"/>
<organism evidence="4 5">
    <name type="scientific">Candidatus Coproplasma avicola</name>
    <dbReference type="NCBI Taxonomy" id="2840744"/>
    <lineage>
        <taxon>Bacteria</taxon>
        <taxon>Bacillati</taxon>
        <taxon>Bacillota</taxon>
        <taxon>Clostridia</taxon>
        <taxon>Eubacteriales</taxon>
        <taxon>Candidatus Coproplasma</taxon>
    </lineage>
</organism>
<dbReference type="SMART" id="SM00563">
    <property type="entry name" value="PlsC"/>
    <property type="match status" value="1"/>
</dbReference>
<protein>
    <submittedName>
        <fullName evidence="4">1-acyl-sn-glycerol-3-phosphate acyltransferase</fullName>
    </submittedName>
</protein>
<evidence type="ECO:0000313" key="4">
    <source>
        <dbReference type="EMBL" id="HIR67130.1"/>
    </source>
</evidence>
<comment type="caution">
    <text evidence="4">The sequence shown here is derived from an EMBL/GenBank/DDBJ whole genome shotgun (WGS) entry which is preliminary data.</text>
</comment>
<dbReference type="CDD" id="cd07989">
    <property type="entry name" value="LPLAT_AGPAT-like"/>
    <property type="match status" value="1"/>
</dbReference>
<dbReference type="PANTHER" id="PTHR10434">
    <property type="entry name" value="1-ACYL-SN-GLYCEROL-3-PHOSPHATE ACYLTRANSFERASE"/>
    <property type="match status" value="1"/>
</dbReference>
<reference evidence="4" key="1">
    <citation type="submission" date="2020-10" db="EMBL/GenBank/DDBJ databases">
        <authorList>
            <person name="Gilroy R."/>
        </authorList>
    </citation>
    <scope>NUCLEOTIDE SEQUENCE</scope>
    <source>
        <strain evidence="4">ChiW16-3235</strain>
    </source>
</reference>
<dbReference type="SUPFAM" id="SSF69593">
    <property type="entry name" value="Glycerol-3-phosphate (1)-acyltransferase"/>
    <property type="match status" value="1"/>
</dbReference>